<dbReference type="SUPFAM" id="SSF81483">
    <property type="entry name" value="Bacterial photosystem II reaction centre, L and M subunits"/>
    <property type="match status" value="1"/>
</dbReference>
<dbReference type="STRING" id="157652.A0A371EF37"/>
<keyword evidence="1" id="KW-0472">Membrane</keyword>
<keyword evidence="1" id="KW-1133">Transmembrane helix</keyword>
<evidence type="ECO:0000313" key="3">
    <source>
        <dbReference type="Proteomes" id="UP000257109"/>
    </source>
</evidence>
<evidence type="ECO:0000256" key="1">
    <source>
        <dbReference type="SAM" id="Phobius"/>
    </source>
</evidence>
<evidence type="ECO:0000313" key="2">
    <source>
        <dbReference type="EMBL" id="RDX64574.1"/>
    </source>
</evidence>
<dbReference type="GO" id="GO:0009523">
    <property type="term" value="C:photosystem II"/>
    <property type="evidence" value="ECO:0007669"/>
    <property type="project" value="TreeGrafter"/>
</dbReference>
<keyword evidence="1" id="KW-0812">Transmembrane</keyword>
<organism evidence="2 3">
    <name type="scientific">Mucuna pruriens</name>
    <name type="common">Velvet bean</name>
    <name type="synonym">Dolichos pruriens</name>
    <dbReference type="NCBI Taxonomy" id="157652"/>
    <lineage>
        <taxon>Eukaryota</taxon>
        <taxon>Viridiplantae</taxon>
        <taxon>Streptophyta</taxon>
        <taxon>Embryophyta</taxon>
        <taxon>Tracheophyta</taxon>
        <taxon>Spermatophyta</taxon>
        <taxon>Magnoliopsida</taxon>
        <taxon>eudicotyledons</taxon>
        <taxon>Gunneridae</taxon>
        <taxon>Pentapetalae</taxon>
        <taxon>rosids</taxon>
        <taxon>fabids</taxon>
        <taxon>Fabales</taxon>
        <taxon>Fabaceae</taxon>
        <taxon>Papilionoideae</taxon>
        <taxon>50 kb inversion clade</taxon>
        <taxon>NPAAA clade</taxon>
        <taxon>indigoferoid/millettioid clade</taxon>
        <taxon>Phaseoleae</taxon>
        <taxon>Mucuna</taxon>
    </lineage>
</organism>
<name>A0A371EF37_MUCPR</name>
<dbReference type="GO" id="GO:0009535">
    <property type="term" value="C:chloroplast thylakoid membrane"/>
    <property type="evidence" value="ECO:0007669"/>
    <property type="project" value="TreeGrafter"/>
</dbReference>
<dbReference type="EMBL" id="QJKJ01014319">
    <property type="protein sequence ID" value="RDX64574.1"/>
    <property type="molecule type" value="Genomic_DNA"/>
</dbReference>
<reference evidence="2" key="1">
    <citation type="submission" date="2018-05" db="EMBL/GenBank/DDBJ databases">
        <title>Draft genome of Mucuna pruriens seed.</title>
        <authorList>
            <person name="Nnadi N.E."/>
            <person name="Vos R."/>
            <person name="Hasami M.H."/>
            <person name="Devisetty U.K."/>
            <person name="Aguiy J.C."/>
        </authorList>
    </citation>
    <scope>NUCLEOTIDE SEQUENCE [LARGE SCALE GENOMIC DNA]</scope>
    <source>
        <strain evidence="2">JCA_2017</strain>
    </source>
</reference>
<gene>
    <name evidence="2" type="primary">psbA</name>
    <name evidence="2" type="ORF">CR513_56851</name>
</gene>
<feature type="transmembrane region" description="Helical" evidence="1">
    <location>
        <begin position="140"/>
        <end position="160"/>
    </location>
</feature>
<accession>A0A371EF37</accession>
<keyword evidence="3" id="KW-1185">Reference proteome</keyword>
<dbReference type="OrthoDB" id="143at2759"/>
<dbReference type="InterPro" id="IPR055266">
    <property type="entry name" value="D1/D2"/>
</dbReference>
<comment type="caution">
    <text evidence="2">The sequence shown here is derived from an EMBL/GenBank/DDBJ whole genome shotgun (WGS) entry which is preliminary data.</text>
</comment>
<dbReference type="PANTHER" id="PTHR33149">
    <property type="entry name" value="PHOTOSYSTEM II PROTEIN D1"/>
    <property type="match status" value="1"/>
</dbReference>
<dbReference type="AlphaFoldDB" id="A0A371EF37"/>
<feature type="transmembrane region" description="Helical" evidence="1">
    <location>
        <begin position="76"/>
        <end position="95"/>
    </location>
</feature>
<protein>
    <submittedName>
        <fullName evidence="2">Photosystem II protein D1</fullName>
    </submittedName>
</protein>
<dbReference type="Proteomes" id="UP000257109">
    <property type="component" value="Unassembled WGS sequence"/>
</dbReference>
<dbReference type="GO" id="GO:0009772">
    <property type="term" value="P:photosynthetic electron transport in photosystem II"/>
    <property type="evidence" value="ECO:0007669"/>
    <property type="project" value="InterPro"/>
</dbReference>
<proteinExistence type="predicted"/>
<sequence>MRSGQIAIVAIFKSTSGNCRAFPKPGKIISHNCMVFPKKPANPIIRFSWIEYNTAQLQSGNGQFQMNQTRIRAQRMHAFAAMTGVVVHMVVLSPLPRLVLKHSVIDLVTNIITAHGYFDQLIFQYISFNNSHSLHFFLKAWPGVTIWFIALDIATMAFNLNSFNFNQVVDSDA</sequence>
<feature type="non-terminal residue" evidence="2">
    <location>
        <position position="1"/>
    </location>
</feature>
<dbReference type="InterPro" id="IPR036854">
    <property type="entry name" value="Photo_II_D1/D2_sf"/>
</dbReference>
<dbReference type="PANTHER" id="PTHR33149:SF12">
    <property type="entry name" value="PHOTOSYSTEM II D2 PROTEIN"/>
    <property type="match status" value="1"/>
</dbReference>